<name>A0A0W8I1P3_9MICO</name>
<dbReference type="PANTHER" id="PTHR23355">
    <property type="entry name" value="RIBONUCLEASE"/>
    <property type="match status" value="1"/>
</dbReference>
<dbReference type="InterPro" id="IPR050180">
    <property type="entry name" value="RNR_Ribonuclease"/>
</dbReference>
<evidence type="ECO:0000313" key="3">
    <source>
        <dbReference type="Proteomes" id="UP000054837"/>
    </source>
</evidence>
<dbReference type="OrthoDB" id="5800376at2"/>
<keyword evidence="3" id="KW-1185">Reference proteome</keyword>
<dbReference type="SMART" id="SM00955">
    <property type="entry name" value="RNB"/>
    <property type="match status" value="1"/>
</dbReference>
<dbReference type="GO" id="GO:0004540">
    <property type="term" value="F:RNA nuclease activity"/>
    <property type="evidence" value="ECO:0007669"/>
    <property type="project" value="InterPro"/>
</dbReference>
<evidence type="ECO:0000259" key="1">
    <source>
        <dbReference type="SMART" id="SM00955"/>
    </source>
</evidence>
<dbReference type="Pfam" id="PF00773">
    <property type="entry name" value="RNB"/>
    <property type="match status" value="1"/>
</dbReference>
<evidence type="ECO:0000313" key="2">
    <source>
        <dbReference type="EMBL" id="KUG51651.1"/>
    </source>
</evidence>
<proteinExistence type="predicted"/>
<reference evidence="2 3" key="1">
    <citation type="submission" date="2015-12" db="EMBL/GenBank/DDBJ databases">
        <title>Serinicoccus chungangenesis strain CD08_5 genome sequencing and assembly.</title>
        <authorList>
            <person name="Chander A.M."/>
            <person name="Kaur G."/>
            <person name="Nair G.R."/>
            <person name="Dhawan D.K."/>
            <person name="Kochhar R.K."/>
            <person name="Mayilraj S."/>
            <person name="Bhadada S.K."/>
        </authorList>
    </citation>
    <scope>NUCLEOTIDE SEQUENCE [LARGE SCALE GENOMIC DNA]</scope>
    <source>
        <strain evidence="2 3">CD08_5</strain>
    </source>
</reference>
<accession>A0A0W8I1P3</accession>
<dbReference type="STRING" id="767452.AVL62_08935"/>
<dbReference type="InterPro" id="IPR012340">
    <property type="entry name" value="NA-bd_OB-fold"/>
</dbReference>
<dbReference type="RefSeq" id="WP_058892548.1">
    <property type="nucleotide sequence ID" value="NZ_LQBL01000032.1"/>
</dbReference>
<protein>
    <submittedName>
        <fullName evidence="2">Ribonuclease II</fullName>
    </submittedName>
</protein>
<dbReference type="PANTHER" id="PTHR23355:SF9">
    <property type="entry name" value="DIS3-LIKE EXONUCLEASE 2"/>
    <property type="match status" value="1"/>
</dbReference>
<sequence length="487" mass="52606">MVERATSLACDPTASETGRLLAQAFQQVRDDLEVRQTFPEAALAEVEQGVAAPDLPGRDETGVELVTVDPPGSMDLDQAMHLERDGSGFRVRYAIADVPAFLAEGGALDAETRLRGQTIYCPDRRVPLHPPALSEEAASLLPDAVRPAYVWDIRLTADGTRDTAEVYRAMVRSRRRYTYEEVQRLVDGGEAEETLLLLREVGELRAAREIARGGASLPMPEQEVGTGDEEGCDYTLRLRPLLAAEDWNAQISLLTGMVAARMMLEGGVGILRTMPEPGEGAVARFRREVEALGAHWPEGMPYGEFLRTLDRADTRHLAIVNAATFLFRGAGYTAFDGELPPEEDRVQAAVAAPYAHVTAPLRRLVDRFGLAVCEALCSGGEVPAWAREALPGLPAVMEETGRRARAVDRACLAAVEAAVLHDRVGEDFEAVVVDGVNGDRVQVQLLDPPVSDVASGSARLGSAVTVRVERADVLAGEVDLRLVGQEA</sequence>
<dbReference type="EMBL" id="LQBL01000032">
    <property type="protein sequence ID" value="KUG51651.1"/>
    <property type="molecule type" value="Genomic_DNA"/>
</dbReference>
<organism evidence="2 3">
    <name type="scientific">Serinicoccus chungangensis</name>
    <dbReference type="NCBI Taxonomy" id="767452"/>
    <lineage>
        <taxon>Bacteria</taxon>
        <taxon>Bacillati</taxon>
        <taxon>Actinomycetota</taxon>
        <taxon>Actinomycetes</taxon>
        <taxon>Micrococcales</taxon>
        <taxon>Ornithinimicrobiaceae</taxon>
        <taxon>Serinicoccus</taxon>
    </lineage>
</organism>
<dbReference type="GO" id="GO:0006402">
    <property type="term" value="P:mRNA catabolic process"/>
    <property type="evidence" value="ECO:0007669"/>
    <property type="project" value="TreeGrafter"/>
</dbReference>
<dbReference type="Pfam" id="PF18614">
    <property type="entry name" value="RNase_II_C_S1"/>
    <property type="match status" value="1"/>
</dbReference>
<dbReference type="SUPFAM" id="SSF50249">
    <property type="entry name" value="Nucleic acid-binding proteins"/>
    <property type="match status" value="1"/>
</dbReference>
<dbReference type="InterPro" id="IPR001900">
    <property type="entry name" value="RNase_II/R"/>
</dbReference>
<dbReference type="AlphaFoldDB" id="A0A0W8I1P3"/>
<comment type="caution">
    <text evidence="2">The sequence shown here is derived from an EMBL/GenBank/DDBJ whole genome shotgun (WGS) entry which is preliminary data.</text>
</comment>
<gene>
    <name evidence="2" type="ORF">AVL62_08935</name>
</gene>
<feature type="domain" description="RNB" evidence="1">
    <location>
        <begin position="57"/>
        <end position="379"/>
    </location>
</feature>
<dbReference type="Proteomes" id="UP000054837">
    <property type="component" value="Unassembled WGS sequence"/>
</dbReference>
<dbReference type="GO" id="GO:0003723">
    <property type="term" value="F:RNA binding"/>
    <property type="evidence" value="ECO:0007669"/>
    <property type="project" value="InterPro"/>
</dbReference>
<dbReference type="InterPro" id="IPR040596">
    <property type="entry name" value="RNase_II_C_S1"/>
</dbReference>